<gene>
    <name evidence="3" type="ORF">VFH_U045480</name>
</gene>
<feature type="region of interest" description="Disordered" evidence="1">
    <location>
        <begin position="56"/>
        <end position="122"/>
    </location>
</feature>
<keyword evidence="4" id="KW-1185">Reference proteome</keyword>
<organism evidence="3 4">
    <name type="scientific">Vicia faba</name>
    <name type="common">Broad bean</name>
    <name type="synonym">Faba vulgaris</name>
    <dbReference type="NCBI Taxonomy" id="3906"/>
    <lineage>
        <taxon>Eukaryota</taxon>
        <taxon>Viridiplantae</taxon>
        <taxon>Streptophyta</taxon>
        <taxon>Embryophyta</taxon>
        <taxon>Tracheophyta</taxon>
        <taxon>Spermatophyta</taxon>
        <taxon>Magnoliopsida</taxon>
        <taxon>eudicotyledons</taxon>
        <taxon>Gunneridae</taxon>
        <taxon>Pentapetalae</taxon>
        <taxon>rosids</taxon>
        <taxon>fabids</taxon>
        <taxon>Fabales</taxon>
        <taxon>Fabaceae</taxon>
        <taxon>Papilionoideae</taxon>
        <taxon>50 kb inversion clade</taxon>
        <taxon>NPAAA clade</taxon>
        <taxon>Hologalegina</taxon>
        <taxon>IRL clade</taxon>
        <taxon>Fabeae</taxon>
        <taxon>Vicia</taxon>
    </lineage>
</organism>
<accession>A0AAV0YG17</accession>
<protein>
    <submittedName>
        <fullName evidence="3">Uncharacterized protein</fullName>
    </submittedName>
</protein>
<proteinExistence type="predicted"/>
<evidence type="ECO:0000313" key="4">
    <source>
        <dbReference type="Proteomes" id="UP001157006"/>
    </source>
</evidence>
<sequence length="166" mass="19407">MATYQRMEEFKKEEVKVEIYQQQQHHSSPTLPKPSPLQPTGNDGIAYLQLLLILSTPPHTSTNPSPPLRDYRTHPSRLHSSSHLFVSRPTTQQQSHSKHRSLTSDVDVTDEQHHDLRPDPLPATIRENRREVTIIHHFHCLFYLINIEIFLLWIENKKVEGENVQR</sequence>
<keyword evidence="2" id="KW-0812">Transmembrane</keyword>
<feature type="compositionally biased region" description="Polar residues" evidence="1">
    <location>
        <begin position="78"/>
        <end position="95"/>
    </location>
</feature>
<comment type="caution">
    <text evidence="3">The sequence shown here is derived from an EMBL/GenBank/DDBJ whole genome shotgun (WGS) entry which is preliminary data.</text>
</comment>
<evidence type="ECO:0000256" key="2">
    <source>
        <dbReference type="SAM" id="Phobius"/>
    </source>
</evidence>
<feature type="transmembrane region" description="Helical" evidence="2">
    <location>
        <begin position="134"/>
        <end position="154"/>
    </location>
</feature>
<evidence type="ECO:0000313" key="3">
    <source>
        <dbReference type="EMBL" id="CAI8583813.1"/>
    </source>
</evidence>
<dbReference type="EMBL" id="CATIWC010001086">
    <property type="protein sequence ID" value="CAI8583813.1"/>
    <property type="molecule type" value="Genomic_DNA"/>
</dbReference>
<name>A0AAV0YG17_VICFA</name>
<feature type="compositionally biased region" description="Polar residues" evidence="1">
    <location>
        <begin position="20"/>
        <end position="30"/>
    </location>
</feature>
<dbReference type="Proteomes" id="UP001157006">
    <property type="component" value="Unassembled WGS sequence"/>
</dbReference>
<evidence type="ECO:0000256" key="1">
    <source>
        <dbReference type="SAM" id="MobiDB-lite"/>
    </source>
</evidence>
<reference evidence="3 4" key="1">
    <citation type="submission" date="2023-01" db="EMBL/GenBank/DDBJ databases">
        <authorList>
            <person name="Kreplak J."/>
        </authorList>
    </citation>
    <scope>NUCLEOTIDE SEQUENCE [LARGE SCALE GENOMIC DNA]</scope>
</reference>
<keyword evidence="2" id="KW-1133">Transmembrane helix</keyword>
<feature type="region of interest" description="Disordered" evidence="1">
    <location>
        <begin position="16"/>
        <end position="41"/>
    </location>
</feature>
<dbReference type="AlphaFoldDB" id="A0AAV0YG17"/>
<keyword evidence="2" id="KW-0472">Membrane</keyword>